<evidence type="ECO:0000313" key="3">
    <source>
        <dbReference type="EMBL" id="SCL56257.1"/>
    </source>
</evidence>
<dbReference type="AlphaFoldDB" id="A0A1C6UQB4"/>
<evidence type="ECO:0000256" key="1">
    <source>
        <dbReference type="SAM" id="MobiDB-lite"/>
    </source>
</evidence>
<evidence type="ECO:0000313" key="4">
    <source>
        <dbReference type="Proteomes" id="UP000199001"/>
    </source>
</evidence>
<keyword evidence="4" id="KW-1185">Reference proteome</keyword>
<evidence type="ECO:0000256" key="2">
    <source>
        <dbReference type="SAM" id="Phobius"/>
    </source>
</evidence>
<organism evidence="3 4">
    <name type="scientific">Micromonospora citrea</name>
    <dbReference type="NCBI Taxonomy" id="47855"/>
    <lineage>
        <taxon>Bacteria</taxon>
        <taxon>Bacillati</taxon>
        <taxon>Actinomycetota</taxon>
        <taxon>Actinomycetes</taxon>
        <taxon>Micromonosporales</taxon>
        <taxon>Micromonosporaceae</taxon>
        <taxon>Micromonospora</taxon>
    </lineage>
</organism>
<feature type="compositionally biased region" description="Low complexity" evidence="1">
    <location>
        <begin position="160"/>
        <end position="170"/>
    </location>
</feature>
<proteinExistence type="predicted"/>
<protein>
    <submittedName>
        <fullName evidence="3">Uncharacterized protein</fullName>
    </submittedName>
</protein>
<sequence length="368" mass="38795">MLDERQVADLMRHEIYPEPPSGVLDIDRAMRTGRRQRRAARAAGGALLAGALVAGAAVAPGLLATDRPPVAQPGGPAAGGSTGLPAALATVDPQRVYVRFGWLPSGTSRLSYHAGLLQSGPGVLLNADSRQDPRDDWRGVSVRLYPKGAQPQAPQRDDGTTASTTGTDAGPELNGGPSRWAVYSPTAGPEAVLRWRYAPDGWAEVRVVGTEGEVRDTATRVAQTLRFGDDPVPMPATVEGVPDNLRLLEVSVSESVTGSHTWYAGTTWTAEPATAEPGRQRARTLSVGFSRPGGVAVPGARELPAPNTTVDGHRAYRQGDQSLLVYDVDGVDVLIEHTGVLPVDGTGALFATVRLRPGASDWHTHLRG</sequence>
<dbReference type="EMBL" id="FMHZ01000002">
    <property type="protein sequence ID" value="SCL56257.1"/>
    <property type="molecule type" value="Genomic_DNA"/>
</dbReference>
<feature type="transmembrane region" description="Helical" evidence="2">
    <location>
        <begin position="39"/>
        <end position="63"/>
    </location>
</feature>
<reference evidence="4" key="1">
    <citation type="submission" date="2016-06" db="EMBL/GenBank/DDBJ databases">
        <authorList>
            <person name="Varghese N."/>
            <person name="Submissions Spin"/>
        </authorList>
    </citation>
    <scope>NUCLEOTIDE SEQUENCE [LARGE SCALE GENOMIC DNA]</scope>
    <source>
        <strain evidence="4">DSM 43903</strain>
    </source>
</reference>
<feature type="region of interest" description="Disordered" evidence="1">
    <location>
        <begin position="145"/>
        <end position="178"/>
    </location>
</feature>
<keyword evidence="2" id="KW-0472">Membrane</keyword>
<keyword evidence="2" id="KW-1133">Transmembrane helix</keyword>
<keyword evidence="2" id="KW-0812">Transmembrane</keyword>
<dbReference type="RefSeq" id="WP_091098475.1">
    <property type="nucleotide sequence ID" value="NZ_FMHZ01000002.1"/>
</dbReference>
<dbReference type="STRING" id="47855.GA0070606_2575"/>
<gene>
    <name evidence="3" type="ORF">GA0070606_2575</name>
</gene>
<accession>A0A1C6UQB4</accession>
<name>A0A1C6UQB4_9ACTN</name>
<dbReference type="Proteomes" id="UP000199001">
    <property type="component" value="Unassembled WGS sequence"/>
</dbReference>
<dbReference type="OrthoDB" id="5185175at2"/>